<dbReference type="SUPFAM" id="SSF51366">
    <property type="entry name" value="Ribulose-phoshate binding barrel"/>
    <property type="match status" value="1"/>
</dbReference>
<dbReference type="HAMAP" id="MF_02227">
    <property type="entry name" value="RPE"/>
    <property type="match status" value="1"/>
</dbReference>
<dbReference type="FunFam" id="3.20.20.70:FF:000004">
    <property type="entry name" value="Ribulose-phosphate 3-epimerase"/>
    <property type="match status" value="1"/>
</dbReference>
<dbReference type="PATRIC" id="fig|889378.3.peg.1517"/>
<feature type="binding site" evidence="10 13">
    <location>
        <position position="43"/>
    </location>
    <ligand>
        <name>a divalent metal cation</name>
        <dbReference type="ChEBI" id="CHEBI:60240"/>
    </ligand>
</feature>
<evidence type="ECO:0000256" key="7">
    <source>
        <dbReference type="ARBA" id="ARBA00013188"/>
    </source>
</evidence>
<dbReference type="EC" id="5.1.3.1" evidence="7 10"/>
<dbReference type="HOGENOM" id="CLU_054856_2_1_12"/>
<dbReference type="InterPro" id="IPR000056">
    <property type="entry name" value="Ribul_P_3_epim-like"/>
</dbReference>
<dbReference type="GO" id="GO:0004750">
    <property type="term" value="F:D-ribulose-phosphate 3-epimerase activity"/>
    <property type="evidence" value="ECO:0007669"/>
    <property type="project" value="UniProtKB-UniRule"/>
</dbReference>
<evidence type="ECO:0000313" key="16">
    <source>
        <dbReference type="Proteomes" id="UP000007383"/>
    </source>
</evidence>
<evidence type="ECO:0000256" key="11">
    <source>
        <dbReference type="PIRNR" id="PIRNR001461"/>
    </source>
</evidence>
<reference evidence="16" key="1">
    <citation type="journal article" date="2013" name="Stand. Genomic Sci.">
        <title>Complete genome sequence of the halophilic bacterium Spirochaeta africana type strain (Z-7692(T)) from the alkaline Lake Magadi in the East African Rift.</title>
        <authorList>
            <person name="Liolos K."/>
            <person name="Abt B."/>
            <person name="Scheuner C."/>
            <person name="Teshima H."/>
            <person name="Held B."/>
            <person name="Lapidus A."/>
            <person name="Nolan M."/>
            <person name="Lucas S."/>
            <person name="Deshpande S."/>
            <person name="Cheng J.F."/>
            <person name="Tapia R."/>
            <person name="Goodwin L.A."/>
            <person name="Pitluck S."/>
            <person name="Pagani I."/>
            <person name="Ivanova N."/>
            <person name="Mavromatis K."/>
            <person name="Mikhailova N."/>
            <person name="Huntemann M."/>
            <person name="Pati A."/>
            <person name="Chen A."/>
            <person name="Palaniappan K."/>
            <person name="Land M."/>
            <person name="Rohde M."/>
            <person name="Tindall B.J."/>
            <person name="Detter J.C."/>
            <person name="Goker M."/>
            <person name="Bristow J."/>
            <person name="Eisen J.A."/>
            <person name="Markowitz V."/>
            <person name="Hugenholtz P."/>
            <person name="Woyke T."/>
            <person name="Klenk H.P."/>
            <person name="Kyrpides N.C."/>
        </authorList>
    </citation>
    <scope>NUCLEOTIDE SEQUENCE</scope>
    <source>
        <strain evidence="16">ATCC 700263 / DSM 8902 / Z-7692</strain>
    </source>
</reference>
<comment type="cofactor">
    <cofactor evidence="2">
        <name>Mn(2+)</name>
        <dbReference type="ChEBI" id="CHEBI:29035"/>
    </cofactor>
</comment>
<dbReference type="GO" id="GO:0005737">
    <property type="term" value="C:cytoplasm"/>
    <property type="evidence" value="ECO:0007669"/>
    <property type="project" value="UniProtKB-ARBA"/>
</dbReference>
<evidence type="ECO:0000256" key="12">
    <source>
        <dbReference type="PIRSR" id="PIRSR001461-1"/>
    </source>
</evidence>
<comment type="cofactor">
    <cofactor evidence="5">
        <name>Fe(2+)</name>
        <dbReference type="ChEBI" id="CHEBI:29033"/>
    </cofactor>
</comment>
<dbReference type="EMBL" id="CP003282">
    <property type="protein sequence ID" value="AFG37585.1"/>
    <property type="molecule type" value="Genomic_DNA"/>
</dbReference>
<dbReference type="PIRSF" id="PIRSF001461">
    <property type="entry name" value="RPE"/>
    <property type="match status" value="1"/>
</dbReference>
<evidence type="ECO:0000313" key="15">
    <source>
        <dbReference type="EMBL" id="AFG37585.1"/>
    </source>
</evidence>
<feature type="binding site" evidence="10 13">
    <location>
        <position position="74"/>
    </location>
    <ligand>
        <name>a divalent metal cation</name>
        <dbReference type="ChEBI" id="CHEBI:60240"/>
    </ligand>
</feature>
<dbReference type="AlphaFoldDB" id="H9UJ92"/>
<dbReference type="Proteomes" id="UP000007383">
    <property type="component" value="Chromosome"/>
</dbReference>
<keyword evidence="9 10" id="KW-0413">Isomerase</keyword>
<keyword evidence="13" id="KW-0170">Cobalt</keyword>
<comment type="cofactor">
    <cofactor evidence="10 13">
        <name>a divalent metal cation</name>
        <dbReference type="ChEBI" id="CHEBI:60240"/>
    </cofactor>
    <text evidence="10 13">Binds 1 divalent metal cation per subunit.</text>
</comment>
<evidence type="ECO:0000256" key="13">
    <source>
        <dbReference type="PIRSR" id="PIRSR001461-2"/>
    </source>
</evidence>
<evidence type="ECO:0000256" key="6">
    <source>
        <dbReference type="ARBA" id="ARBA00009541"/>
    </source>
</evidence>
<dbReference type="InterPro" id="IPR013785">
    <property type="entry name" value="Aldolase_TIM"/>
</dbReference>
<keyword evidence="8 10" id="KW-0479">Metal-binding</keyword>
<evidence type="ECO:0000256" key="5">
    <source>
        <dbReference type="ARBA" id="ARBA00001954"/>
    </source>
</evidence>
<comment type="pathway">
    <text evidence="10">Carbohydrate degradation.</text>
</comment>
<dbReference type="Gene3D" id="3.20.20.70">
    <property type="entry name" value="Aldolase class I"/>
    <property type="match status" value="1"/>
</dbReference>
<dbReference type="GO" id="GO:0046872">
    <property type="term" value="F:metal ion binding"/>
    <property type="evidence" value="ECO:0007669"/>
    <property type="project" value="UniProtKB-UniRule"/>
</dbReference>
<dbReference type="eggNOG" id="COG0036">
    <property type="taxonomic scope" value="Bacteria"/>
</dbReference>
<comment type="similarity">
    <text evidence="6 10 11">Belongs to the ribulose-phosphate 3-epimerase family.</text>
</comment>
<keyword evidence="16" id="KW-1185">Reference proteome</keyword>
<dbReference type="InterPro" id="IPR011060">
    <property type="entry name" value="RibuloseP-bd_barrel"/>
</dbReference>
<keyword evidence="13" id="KW-0464">Manganese</keyword>
<evidence type="ECO:0000256" key="1">
    <source>
        <dbReference type="ARBA" id="ARBA00001782"/>
    </source>
</evidence>
<feature type="binding site" evidence="10 14">
    <location>
        <begin position="205"/>
        <end position="206"/>
    </location>
    <ligand>
        <name>substrate</name>
    </ligand>
</feature>
<gene>
    <name evidence="10" type="primary">rpe</name>
    <name evidence="15" type="ordered locus">Spiaf_1526</name>
</gene>
<evidence type="ECO:0000256" key="10">
    <source>
        <dbReference type="HAMAP-Rule" id="MF_02227"/>
    </source>
</evidence>
<feature type="binding site" evidence="14">
    <location>
        <position position="185"/>
    </location>
    <ligand>
        <name>substrate</name>
    </ligand>
</feature>
<sequence length="228" mass="24219">MYSNDMGVSTLRIAPSILSADFTAIASAIDRIEQSGADWIHLDVMDGHFVPNLTFGPKMVADIRKLTTLPLDVHLMVQNPDISIPWYIESGADHITFHSEACVHAHRAVQQIQAARVRAGISIVPSTPVAAIEPLLDCVDIVLVMSVNPGFGGQQFIPSTLQKVSQLARARDNAGARYDIVIDGGVNQGTGQQLAAAGADVLVSGSAFFQAPEPARFVQALKNPGAAV</sequence>
<feature type="binding site" evidence="10">
    <location>
        <begin position="183"/>
        <end position="185"/>
    </location>
    <ligand>
        <name>substrate</name>
    </ligand>
</feature>
<dbReference type="CDD" id="cd00429">
    <property type="entry name" value="RPE"/>
    <property type="match status" value="1"/>
</dbReference>
<keyword evidence="13" id="KW-0862">Zinc</keyword>
<dbReference type="NCBIfam" id="NF004076">
    <property type="entry name" value="PRK05581.1-4"/>
    <property type="match status" value="1"/>
</dbReference>
<dbReference type="InterPro" id="IPR026019">
    <property type="entry name" value="Ribul_P_3_epim"/>
</dbReference>
<comment type="catalytic activity">
    <reaction evidence="1 10 11">
        <text>D-ribulose 5-phosphate = D-xylulose 5-phosphate</text>
        <dbReference type="Rhea" id="RHEA:13677"/>
        <dbReference type="ChEBI" id="CHEBI:57737"/>
        <dbReference type="ChEBI" id="CHEBI:58121"/>
        <dbReference type="EC" id="5.1.3.1"/>
    </reaction>
</comment>
<comment type="cofactor">
    <cofactor evidence="3">
        <name>Co(2+)</name>
        <dbReference type="ChEBI" id="CHEBI:48828"/>
    </cofactor>
</comment>
<keyword evidence="10 11" id="KW-0119">Carbohydrate metabolism</keyword>
<dbReference type="PANTHER" id="PTHR11749">
    <property type="entry name" value="RIBULOSE-5-PHOSPHATE-3-EPIMERASE"/>
    <property type="match status" value="1"/>
</dbReference>
<feature type="binding site" evidence="10 13">
    <location>
        <position position="41"/>
    </location>
    <ligand>
        <name>a divalent metal cation</name>
        <dbReference type="ChEBI" id="CHEBI:60240"/>
    </ligand>
</feature>
<feature type="binding site" evidence="10 14">
    <location>
        <position position="74"/>
    </location>
    <ligand>
        <name>substrate</name>
    </ligand>
</feature>
<feature type="active site" description="Proton acceptor" evidence="10 12">
    <location>
        <position position="43"/>
    </location>
</feature>
<organism evidence="15 16">
    <name type="scientific">Spirochaeta africana (strain ATCC 700263 / DSM 8902 / Z-7692)</name>
    <dbReference type="NCBI Taxonomy" id="889378"/>
    <lineage>
        <taxon>Bacteria</taxon>
        <taxon>Pseudomonadati</taxon>
        <taxon>Spirochaetota</taxon>
        <taxon>Spirochaetia</taxon>
        <taxon>Spirochaetales</taxon>
        <taxon>Spirochaetaceae</taxon>
        <taxon>Spirochaeta</taxon>
    </lineage>
</organism>
<dbReference type="NCBIfam" id="TIGR01163">
    <property type="entry name" value="rpe"/>
    <property type="match status" value="1"/>
</dbReference>
<evidence type="ECO:0000256" key="14">
    <source>
        <dbReference type="PIRSR" id="PIRSR001461-3"/>
    </source>
</evidence>
<evidence type="ECO:0000256" key="4">
    <source>
        <dbReference type="ARBA" id="ARBA00001947"/>
    </source>
</evidence>
<protein>
    <recommendedName>
        <fullName evidence="7 10">Ribulose-phosphate 3-epimerase</fullName>
        <ecNumber evidence="7 10">5.1.3.1</ecNumber>
    </recommendedName>
</protein>
<dbReference type="PROSITE" id="PS01085">
    <property type="entry name" value="RIBUL_P_3_EPIMER_1"/>
    <property type="match status" value="1"/>
</dbReference>
<dbReference type="STRING" id="889378.Spiaf_1526"/>
<name>H9UJ92_SPIAZ</name>
<evidence type="ECO:0000256" key="2">
    <source>
        <dbReference type="ARBA" id="ARBA00001936"/>
    </source>
</evidence>
<dbReference type="PROSITE" id="PS01086">
    <property type="entry name" value="RIBUL_P_3_EPIMER_2"/>
    <property type="match status" value="1"/>
</dbReference>
<proteinExistence type="inferred from homology"/>
<dbReference type="Pfam" id="PF00834">
    <property type="entry name" value="Ribul_P_3_epim"/>
    <property type="match status" value="1"/>
</dbReference>
<dbReference type="GO" id="GO:0019323">
    <property type="term" value="P:pentose catabolic process"/>
    <property type="evidence" value="ECO:0007669"/>
    <property type="project" value="UniProtKB-UniRule"/>
</dbReference>
<feature type="active site" description="Proton donor" evidence="10 12">
    <location>
        <position position="183"/>
    </location>
</feature>
<feature type="binding site" evidence="10 13">
    <location>
        <position position="183"/>
    </location>
    <ligand>
        <name>a divalent metal cation</name>
        <dbReference type="ChEBI" id="CHEBI:60240"/>
    </ligand>
</feature>
<evidence type="ECO:0000256" key="3">
    <source>
        <dbReference type="ARBA" id="ARBA00001941"/>
    </source>
</evidence>
<accession>H9UJ92</accession>
<evidence type="ECO:0000256" key="9">
    <source>
        <dbReference type="ARBA" id="ARBA00023235"/>
    </source>
</evidence>
<comment type="function">
    <text evidence="10">Catalyzes the reversible epimerization of D-ribulose 5-phosphate to D-xylulose 5-phosphate.</text>
</comment>
<evidence type="ECO:0000256" key="8">
    <source>
        <dbReference type="ARBA" id="ARBA00022723"/>
    </source>
</evidence>
<comment type="cofactor">
    <cofactor evidence="4">
        <name>Zn(2+)</name>
        <dbReference type="ChEBI" id="CHEBI:29105"/>
    </cofactor>
</comment>
<feature type="binding site" evidence="10 14">
    <location>
        <begin position="150"/>
        <end position="153"/>
    </location>
    <ligand>
        <name>substrate</name>
    </ligand>
</feature>
<feature type="binding site" evidence="10 14">
    <location>
        <position position="16"/>
    </location>
    <ligand>
        <name>substrate</name>
    </ligand>
</feature>
<dbReference type="KEGG" id="sfc:Spiaf_1526"/>
<dbReference type="GO" id="GO:0006098">
    <property type="term" value="P:pentose-phosphate shunt"/>
    <property type="evidence" value="ECO:0007669"/>
    <property type="project" value="UniProtKB-UniRule"/>
</dbReference>